<sequence length="125" mass="13775">MFPRQKRYHLTKEERIGIILLAGRDTTRHVTSTINAKHRTHIHPDTVAKHIKFNRTGSIIDASGSGRLKTATDESTSAQVLAVMARSPTNGTRHLSAQMGISQSSVMRILRLPSGTHTSCRCCSI</sequence>
<organism evidence="1 3">
    <name type="scientific">Araneus ventricosus</name>
    <name type="common">Orbweaver spider</name>
    <name type="synonym">Epeira ventricosa</name>
    <dbReference type="NCBI Taxonomy" id="182803"/>
    <lineage>
        <taxon>Eukaryota</taxon>
        <taxon>Metazoa</taxon>
        <taxon>Ecdysozoa</taxon>
        <taxon>Arthropoda</taxon>
        <taxon>Chelicerata</taxon>
        <taxon>Arachnida</taxon>
        <taxon>Araneae</taxon>
        <taxon>Araneomorphae</taxon>
        <taxon>Entelegynae</taxon>
        <taxon>Araneoidea</taxon>
        <taxon>Araneidae</taxon>
        <taxon>Araneus</taxon>
    </lineage>
</organism>
<comment type="caution">
    <text evidence="1">The sequence shown here is derived from an EMBL/GenBank/DDBJ whole genome shotgun (WGS) entry which is preliminary data.</text>
</comment>
<accession>A0A4Y2V4J8</accession>
<proteinExistence type="predicted"/>
<keyword evidence="3" id="KW-1185">Reference proteome</keyword>
<evidence type="ECO:0000313" key="2">
    <source>
        <dbReference type="EMBL" id="GBO19479.1"/>
    </source>
</evidence>
<dbReference type="EMBL" id="BGPR01042951">
    <property type="protein sequence ID" value="GBO19479.1"/>
    <property type="molecule type" value="Genomic_DNA"/>
</dbReference>
<dbReference type="EMBL" id="BGPR01042948">
    <property type="protein sequence ID" value="GBO19471.1"/>
    <property type="molecule type" value="Genomic_DNA"/>
</dbReference>
<evidence type="ECO:0000313" key="1">
    <source>
        <dbReference type="EMBL" id="GBO19471.1"/>
    </source>
</evidence>
<dbReference type="OrthoDB" id="8117402at2759"/>
<reference evidence="1 3" key="1">
    <citation type="journal article" date="2019" name="Sci. Rep.">
        <title>Orb-weaving spider Araneus ventricosus genome elucidates the spidroin gene catalogue.</title>
        <authorList>
            <person name="Kono N."/>
            <person name="Nakamura H."/>
            <person name="Ohtoshi R."/>
            <person name="Moran D.A.P."/>
            <person name="Shinohara A."/>
            <person name="Yoshida Y."/>
            <person name="Fujiwara M."/>
            <person name="Mori M."/>
            <person name="Tomita M."/>
            <person name="Arakawa K."/>
        </authorList>
    </citation>
    <scope>NUCLEOTIDE SEQUENCE [LARGE SCALE GENOMIC DNA]</scope>
</reference>
<name>A0A4Y2V4J8_ARAVE</name>
<evidence type="ECO:0000313" key="3">
    <source>
        <dbReference type="Proteomes" id="UP000499080"/>
    </source>
</evidence>
<dbReference type="Proteomes" id="UP000499080">
    <property type="component" value="Unassembled WGS sequence"/>
</dbReference>
<gene>
    <name evidence="1" type="ORF">AVEN_190992_1</name>
    <name evidence="2" type="ORF">AVEN_71664_1</name>
</gene>
<protein>
    <recommendedName>
        <fullName evidence="4">Transposase IS30-like HTH domain-containing protein</fullName>
    </recommendedName>
</protein>
<dbReference type="AlphaFoldDB" id="A0A4Y2V4J8"/>
<evidence type="ECO:0008006" key="4">
    <source>
        <dbReference type="Google" id="ProtNLM"/>
    </source>
</evidence>